<dbReference type="AlphaFoldDB" id="A0A2H8TNQ8"/>
<dbReference type="InterPro" id="IPR013932">
    <property type="entry name" value="TATA-bd_TIP120"/>
</dbReference>
<dbReference type="Pfam" id="PF25801">
    <property type="entry name" value="HEAT_GCN1_C_2"/>
    <property type="match status" value="1"/>
</dbReference>
<keyword evidence="3" id="KW-0833">Ubl conjugation pathway</keyword>
<feature type="repeat" description="HEAT" evidence="4">
    <location>
        <begin position="49"/>
        <end position="86"/>
    </location>
</feature>
<dbReference type="SUPFAM" id="SSF48371">
    <property type="entry name" value="ARM repeat"/>
    <property type="match status" value="1"/>
</dbReference>
<gene>
    <name evidence="6" type="primary">CAND1</name>
</gene>
<dbReference type="GO" id="GO:0010265">
    <property type="term" value="P:SCF complex assembly"/>
    <property type="evidence" value="ECO:0007669"/>
    <property type="project" value="InterPro"/>
</dbReference>
<dbReference type="OrthoDB" id="6260732at2759"/>
<dbReference type="InterPro" id="IPR039852">
    <property type="entry name" value="CAND1/CAND2"/>
</dbReference>
<name>A0A2H8TNQ8_9HEMI</name>
<dbReference type="Pfam" id="PF08623">
    <property type="entry name" value="TIP120"/>
    <property type="match status" value="1"/>
</dbReference>
<reference evidence="6" key="1">
    <citation type="submission" date="2017-10" db="EMBL/GenBank/DDBJ databases">
        <title>Transcriptome Assembly of Sugarcane Aphid Adults.</title>
        <authorList>
            <person name="Scully E.D."/>
            <person name="Palmer N.A."/>
            <person name="Geib S.M."/>
            <person name="Sarath G."/>
            <person name="Sattler S.E."/>
        </authorList>
    </citation>
    <scope>NUCLEOTIDE SEQUENCE</scope>
    <source>
        <tissue evidence="6">Whole body</tissue>
    </source>
</reference>
<evidence type="ECO:0000256" key="2">
    <source>
        <dbReference type="ARBA" id="ARBA00022737"/>
    </source>
</evidence>
<dbReference type="EMBL" id="GFXV01003992">
    <property type="protein sequence ID" value="MBW15797.1"/>
    <property type="molecule type" value="Transcribed_RNA"/>
</dbReference>
<evidence type="ECO:0000256" key="3">
    <source>
        <dbReference type="ARBA" id="ARBA00022786"/>
    </source>
</evidence>
<dbReference type="PROSITE" id="PS50077">
    <property type="entry name" value="HEAT_REPEAT"/>
    <property type="match status" value="1"/>
</dbReference>
<accession>A0A2H8TNQ8</accession>
<evidence type="ECO:0000256" key="4">
    <source>
        <dbReference type="PROSITE-ProRule" id="PRU00103"/>
    </source>
</evidence>
<evidence type="ECO:0000313" key="6">
    <source>
        <dbReference type="EMBL" id="MBW15797.1"/>
    </source>
</evidence>
<dbReference type="InterPro" id="IPR021133">
    <property type="entry name" value="HEAT_type_2"/>
</dbReference>
<dbReference type="PANTHER" id="PTHR12696">
    <property type="entry name" value="TIP120"/>
    <property type="match status" value="1"/>
</dbReference>
<organism evidence="6">
    <name type="scientific">Melanaphis sacchari</name>
    <dbReference type="NCBI Taxonomy" id="742174"/>
    <lineage>
        <taxon>Eukaryota</taxon>
        <taxon>Metazoa</taxon>
        <taxon>Ecdysozoa</taxon>
        <taxon>Arthropoda</taxon>
        <taxon>Hexapoda</taxon>
        <taxon>Insecta</taxon>
        <taxon>Pterygota</taxon>
        <taxon>Neoptera</taxon>
        <taxon>Paraneoptera</taxon>
        <taxon>Hemiptera</taxon>
        <taxon>Sternorrhyncha</taxon>
        <taxon>Aphidomorpha</taxon>
        <taxon>Aphidoidea</taxon>
        <taxon>Aphididae</taxon>
        <taxon>Aphidini</taxon>
        <taxon>Melanaphis</taxon>
    </lineage>
</organism>
<sequence>MANVSYQIAHLLEKMTSSDKDFRFMATNDLMSELQKDSIKLDDDSERKVVRMLLKLLEDKNGEVQNLAVKCLGPLVNKVKENQVETIVDALCTNMISENEQLRDICSIGLKTVISELPITNAQLAANVCRRITGKLTSAIEKQDVSVQLEALDILADLLSRFGTLLLDFHSNILKSLLPQLNSSRQAVRKRTIVALGHLVLSCNPVLYIKLIDYLVNDLSIQQPAARSKTSIQCIAAICRQAGHRFGIHVDRVVPLIQGPLVENSTEDDELREYCLQAFDAFVNRCPSETAAYTDDIIKLCLEYLAYDPNYNYDDNGENGDDNLMDTTDGEDLEDEYIEDDYSDDDDMSWKVRRSAAKCLEGIIVTRKDLIADMYRNVSKSLIQRFKEREENVKSDILHVYMALLKQTKLTSSNMTTDMADEDSAMYLLQSQVPAIVKSIHTQMKERSVKTRTDCLALLKELVIVLPGALTNHIGTLIPGIQYSLSDKKSSSNMKIDTLSFIHCVLTSHAPEIFHPWVEQLIPPIITAVGDPFYKITAEALIVLQEMVKVIRPLDNRLEFNFVVYAVPLYNCTYSRLKTSDIDQEVKERSISCMGQIICNLGDVLQNELQVCLPIFLDRLRNEITRLTTVKALIKVAGSPLKINLSSILSDGVLILASFLRKNQRALKLSTLTLLNMLLNNFYADFSAELLNKILIELPQLINESDLHIAQLTLSLLTTIIKIQPLAMSCSANIIMPEVMTLTKSPLLQGAALNAILLFFQTLVATNVPQFGYQELVTLLISPLMAQPVGTPTLTLHKQAYHSLAKCVAALTATQPTQAMGIINSFMSELINPSNDQQRIFSLLVIGEVGRHIDLSSVINLKETILQSFSSNSEEIKSSASYSLGSISIGNLEQYIPFILREIDMQPKRQYLLLHSLKEIITFESSTPNGIENLKPFVPAIWNQLFKHCECIEEGSRNVVAECLGKLTLIDPYNLLPNLQSSLPSSSALMRTTLLTAVKFTISDQPQPIDMLLRQNMDQFLSALTDPDINVRRVTLIAFNSAAHNKPSLIRDLLDTVLPKLYAETIVKKELIREVEMGPFKHTVDDGLDIRKAAFECMYTLLDSCLDRLDIFEYLNYLENGLRDHYDIKMLTYLMVSRMAQIVPSAVLQRLDKIVEPLKQTCMLKIKANSVKQEFEKMEELKRSAMRAVVNLQTIPDANKNPHMADFICQIKNSSELNNIYETIQRDTLGMVTDNNYMVPMEICE</sequence>
<protein>
    <submittedName>
        <fullName evidence="6">Cullin-associated NEDD8-dissociated protein 1</fullName>
    </submittedName>
</protein>
<feature type="domain" description="TATA-binding protein interacting (TIP20)" evidence="5">
    <location>
        <begin position="1049"/>
        <end position="1212"/>
    </location>
</feature>
<dbReference type="Pfam" id="PF25782">
    <property type="entry name" value="TPR_CAND1"/>
    <property type="match status" value="1"/>
</dbReference>
<comment type="similarity">
    <text evidence="1">Belongs to the CAND family.</text>
</comment>
<dbReference type="Gene3D" id="1.25.10.10">
    <property type="entry name" value="Leucine-rich Repeat Variant"/>
    <property type="match status" value="1"/>
</dbReference>
<dbReference type="InterPro" id="IPR016024">
    <property type="entry name" value="ARM-type_fold"/>
</dbReference>
<evidence type="ECO:0000256" key="1">
    <source>
        <dbReference type="ARBA" id="ARBA00007657"/>
    </source>
</evidence>
<dbReference type="InterPro" id="IPR011989">
    <property type="entry name" value="ARM-like"/>
</dbReference>
<proteinExistence type="inferred from homology"/>
<evidence type="ECO:0000259" key="5">
    <source>
        <dbReference type="Pfam" id="PF08623"/>
    </source>
</evidence>
<keyword evidence="2" id="KW-0677">Repeat</keyword>